<name>A0A5B0MGV2_PUCGR</name>
<evidence type="ECO:0000313" key="2">
    <source>
        <dbReference type="EMBL" id="KAA1072907.1"/>
    </source>
</evidence>
<proteinExistence type="predicted"/>
<reference evidence="6 7" key="1">
    <citation type="submission" date="2019-05" db="EMBL/GenBank/DDBJ databases">
        <title>Emergence of the Ug99 lineage of the wheat stem rust pathogen through somatic hybridization.</title>
        <authorList>
            <person name="Li F."/>
            <person name="Upadhyaya N.M."/>
            <person name="Sperschneider J."/>
            <person name="Matny O."/>
            <person name="Nguyen-Phuc H."/>
            <person name="Mago R."/>
            <person name="Raley C."/>
            <person name="Miller M.E."/>
            <person name="Silverstein K.A.T."/>
            <person name="Henningsen E."/>
            <person name="Hirsch C.D."/>
            <person name="Visser B."/>
            <person name="Pretorius Z.A."/>
            <person name="Steffenson B.J."/>
            <person name="Schwessinger B."/>
            <person name="Dodds P.N."/>
            <person name="Figueroa M."/>
        </authorList>
    </citation>
    <scope>NUCLEOTIDE SEQUENCE [LARGE SCALE GENOMIC DNA]</scope>
    <source>
        <strain evidence="3">21-0</strain>
        <strain evidence="2 7">Ug99</strain>
    </source>
</reference>
<feature type="compositionally biased region" description="Basic residues" evidence="1">
    <location>
        <begin position="66"/>
        <end position="91"/>
    </location>
</feature>
<evidence type="ECO:0000313" key="7">
    <source>
        <dbReference type="Proteomes" id="UP000325313"/>
    </source>
</evidence>
<dbReference type="Proteomes" id="UP000325313">
    <property type="component" value="Unassembled WGS sequence"/>
</dbReference>
<dbReference type="Proteomes" id="UP000324748">
    <property type="component" value="Unassembled WGS sequence"/>
</dbReference>
<gene>
    <name evidence="3" type="ORF">PGT21_033993</name>
    <name evidence="4" type="ORF">PGT21_035103</name>
    <name evidence="5" type="ORF">PGTUg99_002457</name>
    <name evidence="2" type="ORF">PGTUg99_026559</name>
</gene>
<comment type="caution">
    <text evidence="3">The sequence shown here is derived from an EMBL/GenBank/DDBJ whole genome shotgun (WGS) entry which is preliminary data.</text>
</comment>
<evidence type="ECO:0000256" key="1">
    <source>
        <dbReference type="SAM" id="MobiDB-lite"/>
    </source>
</evidence>
<accession>A0A5B0MGV2</accession>
<dbReference type="AlphaFoldDB" id="A0A5B0MGV2"/>
<dbReference type="EMBL" id="VDEP01000476">
    <property type="protein sequence ID" value="KAA1072907.1"/>
    <property type="molecule type" value="Genomic_DNA"/>
</dbReference>
<evidence type="ECO:0000313" key="6">
    <source>
        <dbReference type="Proteomes" id="UP000324748"/>
    </source>
</evidence>
<dbReference type="EMBL" id="VDEP01000379">
    <property type="protein sequence ID" value="KAA1091974.1"/>
    <property type="molecule type" value="Genomic_DNA"/>
</dbReference>
<organism evidence="3 6">
    <name type="scientific">Puccinia graminis f. sp. tritici</name>
    <dbReference type="NCBI Taxonomy" id="56615"/>
    <lineage>
        <taxon>Eukaryota</taxon>
        <taxon>Fungi</taxon>
        <taxon>Dikarya</taxon>
        <taxon>Basidiomycota</taxon>
        <taxon>Pucciniomycotina</taxon>
        <taxon>Pucciniomycetes</taxon>
        <taxon>Pucciniales</taxon>
        <taxon>Pucciniaceae</taxon>
        <taxon>Puccinia</taxon>
    </lineage>
</organism>
<dbReference type="OrthoDB" id="2505838at2759"/>
<evidence type="ECO:0000313" key="5">
    <source>
        <dbReference type="EMBL" id="KAA1091974.1"/>
    </source>
</evidence>
<sequence length="100" mass="11451">MESLLSPPLNIQLLDTSPAQSYEEVQNSISTCLADHDLLPYVIGANTLQIKNHLIRIRDEVAFLRHRRKASRKHSSKKPKQEHKKRPRKSKSSTQAIVID</sequence>
<dbReference type="EMBL" id="VSWC01000131">
    <property type="protein sequence ID" value="KAA1081389.1"/>
    <property type="molecule type" value="Genomic_DNA"/>
</dbReference>
<evidence type="ECO:0000313" key="4">
    <source>
        <dbReference type="EMBL" id="KAA1081389.1"/>
    </source>
</evidence>
<evidence type="ECO:0000313" key="3">
    <source>
        <dbReference type="EMBL" id="KAA1075339.1"/>
    </source>
</evidence>
<feature type="region of interest" description="Disordered" evidence="1">
    <location>
        <begin position="66"/>
        <end position="100"/>
    </location>
</feature>
<protein>
    <submittedName>
        <fullName evidence="3">Uncharacterized protein</fullName>
    </submittedName>
</protein>
<keyword evidence="6" id="KW-1185">Reference proteome</keyword>
<dbReference type="EMBL" id="VSWC01000157">
    <property type="protein sequence ID" value="KAA1075339.1"/>
    <property type="molecule type" value="Genomic_DNA"/>
</dbReference>